<keyword evidence="8 11" id="KW-0238">DNA-binding</keyword>
<dbReference type="Pfam" id="PF02467">
    <property type="entry name" value="Whib"/>
    <property type="match status" value="1"/>
</dbReference>
<feature type="binding site" evidence="11">
    <location>
        <position position="48"/>
    </location>
    <ligand>
        <name>[4Fe-4S] cluster</name>
        <dbReference type="ChEBI" id="CHEBI:49883"/>
    </ligand>
</feature>
<dbReference type="PANTHER" id="PTHR38839">
    <property type="entry name" value="TRANSCRIPTIONAL REGULATOR WHID-RELATED"/>
    <property type="match status" value="1"/>
</dbReference>
<keyword evidence="11" id="KW-0963">Cytoplasm</keyword>
<evidence type="ECO:0000313" key="13">
    <source>
        <dbReference type="EMBL" id="RJL23633.1"/>
    </source>
</evidence>
<dbReference type="HAMAP" id="MF_01479">
    <property type="entry name" value="WhiB"/>
    <property type="match status" value="1"/>
</dbReference>
<keyword evidence="7 11" id="KW-0805">Transcription regulation</keyword>
<dbReference type="AlphaFoldDB" id="A0A3A4ADG1"/>
<dbReference type="GO" id="GO:0045454">
    <property type="term" value="P:cell redox homeostasis"/>
    <property type="evidence" value="ECO:0007669"/>
    <property type="project" value="TreeGrafter"/>
</dbReference>
<feature type="binding site" evidence="11">
    <location>
        <position position="42"/>
    </location>
    <ligand>
        <name>[4Fe-4S] cluster</name>
        <dbReference type="ChEBI" id="CHEBI:49883"/>
    </ligand>
</feature>
<comment type="caution">
    <text evidence="13">The sequence shown here is derived from an EMBL/GenBank/DDBJ whole genome shotgun (WGS) entry which is preliminary data.</text>
</comment>
<evidence type="ECO:0000259" key="12">
    <source>
        <dbReference type="PROSITE" id="PS51674"/>
    </source>
</evidence>
<dbReference type="InterPro" id="IPR003482">
    <property type="entry name" value="Whib"/>
</dbReference>
<keyword evidence="4 11" id="KW-0479">Metal-binding</keyword>
<comment type="function">
    <text evidence="11">Acts as a transcriptional regulator. Probably redox-responsive. The apo- but not holo-form probably binds DNA.</text>
</comment>
<keyword evidence="9 11" id="KW-1015">Disulfide bond</keyword>
<evidence type="ECO:0000256" key="8">
    <source>
        <dbReference type="ARBA" id="ARBA00023125"/>
    </source>
</evidence>
<comment type="subcellular location">
    <subcellularLocation>
        <location evidence="1 11">Cytoplasm</location>
    </subcellularLocation>
</comment>
<comment type="cofactor">
    <cofactor evidence="11">
        <name>[4Fe-4S] cluster</name>
        <dbReference type="ChEBI" id="CHEBI:49883"/>
    </cofactor>
    <text evidence="11">Binds 1 [4Fe-4S] cluster per subunit. Following nitrosylation of the [4Fe-4S] cluster binds 1 [4Fe-8(NO)] cluster per subunit.</text>
</comment>
<evidence type="ECO:0000256" key="5">
    <source>
        <dbReference type="ARBA" id="ARBA00023004"/>
    </source>
</evidence>
<keyword evidence="3 11" id="KW-0004">4Fe-4S</keyword>
<keyword evidence="5 11" id="KW-0408">Iron</keyword>
<organism evidence="13 14">
    <name type="scientific">Bailinhaonella thermotolerans</name>
    <dbReference type="NCBI Taxonomy" id="1070861"/>
    <lineage>
        <taxon>Bacteria</taxon>
        <taxon>Bacillati</taxon>
        <taxon>Actinomycetota</taxon>
        <taxon>Actinomycetes</taxon>
        <taxon>Streptosporangiales</taxon>
        <taxon>Streptosporangiaceae</taxon>
        <taxon>Bailinhaonella</taxon>
    </lineage>
</organism>
<gene>
    <name evidence="11" type="primary">whiB</name>
    <name evidence="13" type="ORF">D5H75_32565</name>
</gene>
<comment type="PTM">
    <text evidence="11">The Fe-S cluster can be nitrosylated by nitric oxide (NO).</text>
</comment>
<evidence type="ECO:0000313" key="14">
    <source>
        <dbReference type="Proteomes" id="UP000265768"/>
    </source>
</evidence>
<comment type="similarity">
    <text evidence="2 11">Belongs to the WhiB family.</text>
</comment>
<reference evidence="13 14" key="1">
    <citation type="submission" date="2018-09" db="EMBL/GenBank/DDBJ databases">
        <title>YIM 75507 draft genome.</title>
        <authorList>
            <person name="Tang S."/>
            <person name="Feng Y."/>
        </authorList>
    </citation>
    <scope>NUCLEOTIDE SEQUENCE [LARGE SCALE GENOMIC DNA]</scope>
    <source>
        <strain evidence="13 14">YIM 75507</strain>
    </source>
</reference>
<dbReference type="RefSeq" id="WP_119930421.1">
    <property type="nucleotide sequence ID" value="NZ_QZEY01000018.1"/>
</dbReference>
<feature type="domain" description="4Fe-4S Wbl-type" evidence="12">
    <location>
        <begin position="12"/>
        <end position="72"/>
    </location>
</feature>
<feature type="binding site" evidence="11">
    <location>
        <position position="13"/>
    </location>
    <ligand>
        <name>[4Fe-4S] cluster</name>
        <dbReference type="ChEBI" id="CHEBI:49883"/>
    </ligand>
</feature>
<evidence type="ECO:0000256" key="6">
    <source>
        <dbReference type="ARBA" id="ARBA00023014"/>
    </source>
</evidence>
<feature type="binding site" evidence="11">
    <location>
        <position position="39"/>
    </location>
    <ligand>
        <name>[4Fe-4S] cluster</name>
        <dbReference type="ChEBI" id="CHEBI:49883"/>
    </ligand>
</feature>
<dbReference type="OrthoDB" id="8104048at2"/>
<dbReference type="GO" id="GO:0047134">
    <property type="term" value="F:protein-disulfide reductase [NAD(P)H] activity"/>
    <property type="evidence" value="ECO:0007669"/>
    <property type="project" value="TreeGrafter"/>
</dbReference>
<dbReference type="InterPro" id="IPR034768">
    <property type="entry name" value="4FE4S_WBL"/>
</dbReference>
<dbReference type="GO" id="GO:0003677">
    <property type="term" value="F:DNA binding"/>
    <property type="evidence" value="ECO:0007669"/>
    <property type="project" value="UniProtKB-UniRule"/>
</dbReference>
<evidence type="ECO:0000256" key="7">
    <source>
        <dbReference type="ARBA" id="ARBA00023015"/>
    </source>
</evidence>
<comment type="PTM">
    <text evidence="11">Upon Fe-S cluster removal intramolecular disulfide bonds are formed.</text>
</comment>
<proteinExistence type="inferred from homology"/>
<evidence type="ECO:0000256" key="2">
    <source>
        <dbReference type="ARBA" id="ARBA00006597"/>
    </source>
</evidence>
<protein>
    <recommendedName>
        <fullName evidence="11">Transcriptional regulator WhiB</fullName>
    </recommendedName>
</protein>
<evidence type="ECO:0000256" key="1">
    <source>
        <dbReference type="ARBA" id="ARBA00004496"/>
    </source>
</evidence>
<dbReference type="PROSITE" id="PS51674">
    <property type="entry name" value="4FE4S_WBL"/>
    <property type="match status" value="1"/>
</dbReference>
<dbReference type="GO" id="GO:0045892">
    <property type="term" value="P:negative regulation of DNA-templated transcription"/>
    <property type="evidence" value="ECO:0007669"/>
    <property type="project" value="TreeGrafter"/>
</dbReference>
<evidence type="ECO:0000256" key="9">
    <source>
        <dbReference type="ARBA" id="ARBA00023157"/>
    </source>
</evidence>
<dbReference type="GO" id="GO:0051539">
    <property type="term" value="F:4 iron, 4 sulfur cluster binding"/>
    <property type="evidence" value="ECO:0007669"/>
    <property type="project" value="UniProtKB-UniRule"/>
</dbReference>
<keyword evidence="10 11" id="KW-0804">Transcription</keyword>
<accession>A0A3A4ADG1</accession>
<dbReference type="Proteomes" id="UP000265768">
    <property type="component" value="Unassembled WGS sequence"/>
</dbReference>
<sequence>MAVGNEWSKRAACQGADPEIFFPLNVLAAEQVGRAKEICARCPVVRECHAFAQRTGQAEGIWGGMTPQERRMSRFPVGWRQSRRKSVTSAA</sequence>
<dbReference type="GO" id="GO:0035731">
    <property type="term" value="F:dinitrosyl-iron complex binding"/>
    <property type="evidence" value="ECO:0007669"/>
    <property type="project" value="UniProtKB-UniRule"/>
</dbReference>
<evidence type="ECO:0000256" key="11">
    <source>
        <dbReference type="HAMAP-Rule" id="MF_01479"/>
    </source>
</evidence>
<evidence type="ECO:0000256" key="4">
    <source>
        <dbReference type="ARBA" id="ARBA00022723"/>
    </source>
</evidence>
<keyword evidence="14" id="KW-1185">Reference proteome</keyword>
<name>A0A3A4ADG1_9ACTN</name>
<evidence type="ECO:0000256" key="3">
    <source>
        <dbReference type="ARBA" id="ARBA00022485"/>
    </source>
</evidence>
<evidence type="ECO:0000256" key="10">
    <source>
        <dbReference type="ARBA" id="ARBA00023163"/>
    </source>
</evidence>
<dbReference type="EMBL" id="QZEY01000018">
    <property type="protein sequence ID" value="RJL23633.1"/>
    <property type="molecule type" value="Genomic_DNA"/>
</dbReference>
<dbReference type="GO" id="GO:0005737">
    <property type="term" value="C:cytoplasm"/>
    <property type="evidence" value="ECO:0007669"/>
    <property type="project" value="UniProtKB-SubCell"/>
</dbReference>
<keyword evidence="6 11" id="KW-0411">Iron-sulfur</keyword>
<dbReference type="GO" id="GO:0046872">
    <property type="term" value="F:metal ion binding"/>
    <property type="evidence" value="ECO:0007669"/>
    <property type="project" value="UniProtKB-KW"/>
</dbReference>